<comment type="caution">
    <text evidence="1">The sequence shown here is derived from an EMBL/GenBank/DDBJ whole genome shotgun (WGS) entry which is preliminary data.</text>
</comment>
<dbReference type="RefSeq" id="WP_221452929.1">
    <property type="nucleotide sequence ID" value="NZ_JACHCD010000001.1"/>
</dbReference>
<protein>
    <submittedName>
        <fullName evidence="1">Uncharacterized protein</fullName>
    </submittedName>
</protein>
<dbReference type="AlphaFoldDB" id="A0A7W8ZR07"/>
<sequence length="49" mass="5879">MALVRSGKQWIIAILLILLVVVFAEWLEYRFHTLSDFSHKDNKQYEVEK</sequence>
<organism evidence="1 2">
    <name type="scientific">Pedobacter cryoconitis</name>
    <dbReference type="NCBI Taxonomy" id="188932"/>
    <lineage>
        <taxon>Bacteria</taxon>
        <taxon>Pseudomonadati</taxon>
        <taxon>Bacteroidota</taxon>
        <taxon>Sphingobacteriia</taxon>
        <taxon>Sphingobacteriales</taxon>
        <taxon>Sphingobacteriaceae</taxon>
        <taxon>Pedobacter</taxon>
    </lineage>
</organism>
<dbReference type="EMBL" id="JACHCE010000008">
    <property type="protein sequence ID" value="MBB5638415.1"/>
    <property type="molecule type" value="Genomic_DNA"/>
</dbReference>
<evidence type="ECO:0000313" key="2">
    <source>
        <dbReference type="Proteomes" id="UP000537204"/>
    </source>
</evidence>
<gene>
    <name evidence="1" type="ORF">HDE68_004344</name>
</gene>
<name>A0A7W8ZR07_9SPHI</name>
<accession>A0A7W8ZR07</accession>
<reference evidence="1 2" key="1">
    <citation type="submission" date="2020-08" db="EMBL/GenBank/DDBJ databases">
        <title>Genomic Encyclopedia of Type Strains, Phase IV (KMG-V): Genome sequencing to study the core and pangenomes of soil and plant-associated prokaryotes.</title>
        <authorList>
            <person name="Whitman W."/>
        </authorList>
    </citation>
    <scope>NUCLEOTIDE SEQUENCE [LARGE SCALE GENOMIC DNA]</scope>
    <source>
        <strain evidence="1 2">S3M1</strain>
    </source>
</reference>
<dbReference type="Proteomes" id="UP000537204">
    <property type="component" value="Unassembled WGS sequence"/>
</dbReference>
<evidence type="ECO:0000313" key="1">
    <source>
        <dbReference type="EMBL" id="MBB5638415.1"/>
    </source>
</evidence>
<proteinExistence type="predicted"/>